<organism evidence="2">
    <name type="scientific">Panstrongylus chinai</name>
    <dbReference type="NCBI Taxonomy" id="156444"/>
    <lineage>
        <taxon>Eukaryota</taxon>
        <taxon>Metazoa</taxon>
        <taxon>Ecdysozoa</taxon>
        <taxon>Arthropoda</taxon>
        <taxon>Hexapoda</taxon>
        <taxon>Insecta</taxon>
        <taxon>Pterygota</taxon>
        <taxon>Neoptera</taxon>
        <taxon>Paraneoptera</taxon>
        <taxon>Hemiptera</taxon>
        <taxon>Heteroptera</taxon>
        <taxon>Panheteroptera</taxon>
        <taxon>Cimicomorpha</taxon>
        <taxon>Reduviidae</taxon>
        <taxon>Triatominae</taxon>
        <taxon>Panstrongylus</taxon>
    </lineage>
</organism>
<feature type="chain" id="PRO_5012515901" evidence="1">
    <location>
        <begin position="24"/>
        <end position="99"/>
    </location>
</feature>
<dbReference type="EMBL" id="AB999718">
    <property type="protein sequence ID" value="BBA30672.1"/>
    <property type="molecule type" value="mRNA"/>
</dbReference>
<dbReference type="SUPFAM" id="SSF55797">
    <property type="entry name" value="PR-1-like"/>
    <property type="match status" value="1"/>
</dbReference>
<proteinExistence type="evidence at transcript level"/>
<keyword evidence="1" id="KW-0732">Signal</keyword>
<sequence length="99" mass="11117">MANTHYSLVFSLLTLALIDSLVASTQLACKNSNILLGLKTITKKDKQKLLDAHNRYRNLVASGKSPRQPPAQNMRVLVNHVIRLSGFPDFILEGKLFWI</sequence>
<accession>A0A286P0X9</accession>
<dbReference type="AlphaFoldDB" id="A0A286P0X9"/>
<feature type="signal peptide" evidence="1">
    <location>
        <begin position="1"/>
        <end position="23"/>
    </location>
</feature>
<evidence type="ECO:0000256" key="1">
    <source>
        <dbReference type="SAM" id="SignalP"/>
    </source>
</evidence>
<reference evidence="2" key="1">
    <citation type="journal article" date="2017" name="Acta Trop.">
        <title>Salivary gland transcripts of the kissing bug, Panstrongylus chinai, a vector of Chagas disease.</title>
        <authorList>
            <person name="Kato H."/>
            <person name="Jochim R.C."/>
            <person name="Gomez E.A."/>
            <person name="Tsunekawa S."/>
            <person name="Valenzuela J.G."/>
            <person name="Hashiguchi Y."/>
        </authorList>
    </citation>
    <scope>NUCLEOTIDE SEQUENCE</scope>
    <source>
        <tissue evidence="2">Salivary gland</tissue>
    </source>
</reference>
<dbReference type="Gene3D" id="3.40.33.10">
    <property type="entry name" value="CAP"/>
    <property type="match status" value="1"/>
</dbReference>
<dbReference type="InterPro" id="IPR035940">
    <property type="entry name" value="CAP_sf"/>
</dbReference>
<protein>
    <submittedName>
        <fullName evidence="2">Pc294, similar to antigen 5-related</fullName>
    </submittedName>
</protein>
<evidence type="ECO:0000313" key="2">
    <source>
        <dbReference type="EMBL" id="BBA30672.1"/>
    </source>
</evidence>
<name>A0A286P0X9_9HEMI</name>